<dbReference type="Pfam" id="PF13744">
    <property type="entry name" value="HTH_37"/>
    <property type="match status" value="1"/>
</dbReference>
<dbReference type="InterPro" id="IPR039554">
    <property type="entry name" value="HigA2-like_HTH"/>
</dbReference>
<organism evidence="2 3">
    <name type="scientific">Dolichospermum planctonicum</name>
    <dbReference type="NCBI Taxonomy" id="136072"/>
    <lineage>
        <taxon>Bacteria</taxon>
        <taxon>Bacillati</taxon>
        <taxon>Cyanobacteriota</taxon>
        <taxon>Cyanophyceae</taxon>
        <taxon>Nostocales</taxon>
        <taxon>Aphanizomenonaceae</taxon>
        <taxon>Dolichospermum</taxon>
    </lineage>
</organism>
<dbReference type="GO" id="GO:0003677">
    <property type="term" value="F:DNA binding"/>
    <property type="evidence" value="ECO:0007669"/>
    <property type="project" value="InterPro"/>
</dbReference>
<protein>
    <submittedName>
        <fullName evidence="2">Putative transcriptional regulator</fullName>
    </submittedName>
</protein>
<dbReference type="RefSeq" id="WP_137908461.1">
    <property type="nucleotide sequence ID" value="NZ_BJCF01000029.1"/>
</dbReference>
<dbReference type="Proteomes" id="UP000299367">
    <property type="component" value="Unassembled WGS sequence"/>
</dbReference>
<evidence type="ECO:0000259" key="1">
    <source>
        <dbReference type="Pfam" id="PF13744"/>
    </source>
</evidence>
<gene>
    <name evidence="2" type="ORF">NIES80_26250</name>
</gene>
<name>A0A480AFX6_9CYAN</name>
<dbReference type="EMBL" id="BJCF01000029">
    <property type="protein sequence ID" value="GCL42916.1"/>
    <property type="molecule type" value="Genomic_DNA"/>
</dbReference>
<evidence type="ECO:0000313" key="2">
    <source>
        <dbReference type="EMBL" id="GCL42916.1"/>
    </source>
</evidence>
<accession>A0A480AFX6</accession>
<dbReference type="Gene3D" id="1.10.260.40">
    <property type="entry name" value="lambda repressor-like DNA-binding domains"/>
    <property type="match status" value="1"/>
</dbReference>
<evidence type="ECO:0000313" key="3">
    <source>
        <dbReference type="Proteomes" id="UP000299367"/>
    </source>
</evidence>
<dbReference type="SUPFAM" id="SSF47413">
    <property type="entry name" value="lambda repressor-like DNA-binding domains"/>
    <property type="match status" value="1"/>
</dbReference>
<dbReference type="OrthoDB" id="129597at2"/>
<reference evidence="3" key="1">
    <citation type="submission" date="2019-02" db="EMBL/GenBank/DDBJ databases">
        <title>Draft genome sequence of Dolichospermum planctonicum NIES-80.</title>
        <authorList>
            <person name="Yamaguchi H."/>
            <person name="Suzuki S."/>
            <person name="Kawachi M."/>
        </authorList>
    </citation>
    <scope>NUCLEOTIDE SEQUENCE [LARGE SCALE GENOMIC DNA]</scope>
    <source>
        <strain evidence="3">NIES-80</strain>
    </source>
</reference>
<dbReference type="AlphaFoldDB" id="A0A480AFX6"/>
<proteinExistence type="predicted"/>
<feature type="domain" description="HigA2-like helix-turn-helix" evidence="1">
    <location>
        <begin position="11"/>
        <end position="89"/>
    </location>
</feature>
<sequence length="110" mass="12506">MTGHKKFSNLTKDFSAERKAKIATQTAKLKEEMALAELHQALKIFQAQLAEKLQIKQLAISRLENRTDMYVSHLREVIEAMGGELKITAKFPDVEVTITNFENLAMDIDE</sequence>
<dbReference type="InterPro" id="IPR010982">
    <property type="entry name" value="Lambda_DNA-bd_dom_sf"/>
</dbReference>
<comment type="caution">
    <text evidence="2">The sequence shown here is derived from an EMBL/GenBank/DDBJ whole genome shotgun (WGS) entry which is preliminary data.</text>
</comment>